<organism evidence="2 3">
    <name type="scientific">Amniculicola lignicola CBS 123094</name>
    <dbReference type="NCBI Taxonomy" id="1392246"/>
    <lineage>
        <taxon>Eukaryota</taxon>
        <taxon>Fungi</taxon>
        <taxon>Dikarya</taxon>
        <taxon>Ascomycota</taxon>
        <taxon>Pezizomycotina</taxon>
        <taxon>Dothideomycetes</taxon>
        <taxon>Pleosporomycetidae</taxon>
        <taxon>Pleosporales</taxon>
        <taxon>Amniculicolaceae</taxon>
        <taxon>Amniculicola</taxon>
    </lineage>
</organism>
<feature type="domain" description="AB hydrolase-1" evidence="1">
    <location>
        <begin position="99"/>
        <end position="233"/>
    </location>
</feature>
<dbReference type="Gene3D" id="3.40.50.1820">
    <property type="entry name" value="alpha/beta hydrolase"/>
    <property type="match status" value="1"/>
</dbReference>
<accession>A0A6A5VSK3</accession>
<dbReference type="SUPFAM" id="SSF53474">
    <property type="entry name" value="alpha/beta-Hydrolases"/>
    <property type="match status" value="1"/>
</dbReference>
<protein>
    <recommendedName>
        <fullName evidence="1">AB hydrolase-1 domain-containing protein</fullName>
    </recommendedName>
</protein>
<name>A0A6A5VSK3_9PLEO</name>
<dbReference type="OrthoDB" id="190201at2759"/>
<dbReference type="AlphaFoldDB" id="A0A6A5VSK3"/>
<evidence type="ECO:0000259" key="1">
    <source>
        <dbReference type="Pfam" id="PF12697"/>
    </source>
</evidence>
<dbReference type="EMBL" id="ML977794">
    <property type="protein sequence ID" value="KAF1992802.1"/>
    <property type="molecule type" value="Genomic_DNA"/>
</dbReference>
<dbReference type="InterPro" id="IPR000073">
    <property type="entry name" value="AB_hydrolase_1"/>
</dbReference>
<evidence type="ECO:0000313" key="2">
    <source>
        <dbReference type="EMBL" id="KAF1992802.1"/>
    </source>
</evidence>
<dbReference type="Pfam" id="PF12697">
    <property type="entry name" value="Abhydrolase_6"/>
    <property type="match status" value="1"/>
</dbReference>
<dbReference type="Proteomes" id="UP000799779">
    <property type="component" value="Unassembled WGS sequence"/>
</dbReference>
<gene>
    <name evidence="2" type="ORF">P154DRAFT_504419</name>
</gene>
<proteinExistence type="predicted"/>
<keyword evidence="3" id="KW-1185">Reference proteome</keyword>
<sequence length="369" mass="39001">MTGFKNPSIQSSAGGKALCISGTIEVTASANNIHINTAGPVNQSAVTNILIELAQVNSTLDKHYLGETPTLNPITGTYGIYSQICFPNGRINATTLHFLIHGAGCDRSYWDIAPGYSYVDYAAEQGYTTFLFDRLGTGRSDKPDPVQAVQIPLGVAIGHELIQLLRSGRLAGHAFEHVVGIGHSAGSFTTNGITTLHPADLDAAVLTGFSPDTSGAPIAFVGLDLTIASQAVPFRFSGLANGYLTSGSISASQYLFMRSPGYDPAILNLAEATKQVFTLGELFSIKAQVSVNFTGPIDVVNGEFDLPNCHGNCKVPYNKAAAAKDVFYPNASNGSSWYLSAVAGHGLNFHYSAPAAYEHILDFVKANGF</sequence>
<dbReference type="InterPro" id="IPR029058">
    <property type="entry name" value="AB_hydrolase_fold"/>
</dbReference>
<evidence type="ECO:0000313" key="3">
    <source>
        <dbReference type="Proteomes" id="UP000799779"/>
    </source>
</evidence>
<reference evidence="2" key="1">
    <citation type="journal article" date="2020" name="Stud. Mycol.">
        <title>101 Dothideomycetes genomes: a test case for predicting lifestyles and emergence of pathogens.</title>
        <authorList>
            <person name="Haridas S."/>
            <person name="Albert R."/>
            <person name="Binder M."/>
            <person name="Bloem J."/>
            <person name="Labutti K."/>
            <person name="Salamov A."/>
            <person name="Andreopoulos B."/>
            <person name="Baker S."/>
            <person name="Barry K."/>
            <person name="Bills G."/>
            <person name="Bluhm B."/>
            <person name="Cannon C."/>
            <person name="Castanera R."/>
            <person name="Culley D."/>
            <person name="Daum C."/>
            <person name="Ezra D."/>
            <person name="Gonzalez J."/>
            <person name="Henrissat B."/>
            <person name="Kuo A."/>
            <person name="Liang C."/>
            <person name="Lipzen A."/>
            <person name="Lutzoni F."/>
            <person name="Magnuson J."/>
            <person name="Mondo S."/>
            <person name="Nolan M."/>
            <person name="Ohm R."/>
            <person name="Pangilinan J."/>
            <person name="Park H.-J."/>
            <person name="Ramirez L."/>
            <person name="Alfaro M."/>
            <person name="Sun H."/>
            <person name="Tritt A."/>
            <person name="Yoshinaga Y."/>
            <person name="Zwiers L.-H."/>
            <person name="Turgeon B."/>
            <person name="Goodwin S."/>
            <person name="Spatafora J."/>
            <person name="Crous P."/>
            <person name="Grigoriev I."/>
        </authorList>
    </citation>
    <scope>NUCLEOTIDE SEQUENCE</scope>
    <source>
        <strain evidence="2">CBS 123094</strain>
    </source>
</reference>